<dbReference type="SUPFAM" id="SSF46785">
    <property type="entry name" value="Winged helix' DNA-binding domain"/>
    <property type="match status" value="1"/>
</dbReference>
<dbReference type="EMBL" id="JACIBV010000001">
    <property type="protein sequence ID" value="MBB3726914.1"/>
    <property type="molecule type" value="Genomic_DNA"/>
</dbReference>
<name>A0A7W5V1A3_9ACTN</name>
<protein>
    <submittedName>
        <fullName evidence="5">GntR family transcriptional regulator</fullName>
    </submittedName>
</protein>
<dbReference type="InterPro" id="IPR028978">
    <property type="entry name" value="Chorismate_lyase_/UTRA_dom_sf"/>
</dbReference>
<dbReference type="InterPro" id="IPR011663">
    <property type="entry name" value="UTRA"/>
</dbReference>
<dbReference type="SUPFAM" id="SSF64288">
    <property type="entry name" value="Chorismate lyase-like"/>
    <property type="match status" value="1"/>
</dbReference>
<dbReference type="GO" id="GO:0003700">
    <property type="term" value="F:DNA-binding transcription factor activity"/>
    <property type="evidence" value="ECO:0007669"/>
    <property type="project" value="InterPro"/>
</dbReference>
<dbReference type="InterPro" id="IPR036388">
    <property type="entry name" value="WH-like_DNA-bd_sf"/>
</dbReference>
<accession>A0A7W5V1A3</accession>
<dbReference type="GO" id="GO:0045892">
    <property type="term" value="P:negative regulation of DNA-templated transcription"/>
    <property type="evidence" value="ECO:0007669"/>
    <property type="project" value="TreeGrafter"/>
</dbReference>
<dbReference type="Pfam" id="PF00392">
    <property type="entry name" value="GntR"/>
    <property type="match status" value="1"/>
</dbReference>
<evidence type="ECO:0000259" key="4">
    <source>
        <dbReference type="PROSITE" id="PS50949"/>
    </source>
</evidence>
<dbReference type="GeneID" id="95389248"/>
<dbReference type="SMART" id="SM00866">
    <property type="entry name" value="UTRA"/>
    <property type="match status" value="1"/>
</dbReference>
<reference evidence="5 6" key="1">
    <citation type="submission" date="2020-08" db="EMBL/GenBank/DDBJ databases">
        <title>Sequencing the genomes of 1000 actinobacteria strains.</title>
        <authorList>
            <person name="Klenk H.-P."/>
        </authorList>
    </citation>
    <scope>NUCLEOTIDE SEQUENCE [LARGE SCALE GENOMIC DNA]</scope>
    <source>
        <strain evidence="5 6">DSM 44320</strain>
    </source>
</reference>
<dbReference type="PROSITE" id="PS50949">
    <property type="entry name" value="HTH_GNTR"/>
    <property type="match status" value="1"/>
</dbReference>
<evidence type="ECO:0000256" key="1">
    <source>
        <dbReference type="ARBA" id="ARBA00023015"/>
    </source>
</evidence>
<dbReference type="InterPro" id="IPR050679">
    <property type="entry name" value="Bact_HTH_transcr_reg"/>
</dbReference>
<dbReference type="GO" id="GO:0003677">
    <property type="term" value="F:DNA binding"/>
    <property type="evidence" value="ECO:0007669"/>
    <property type="project" value="UniProtKB-KW"/>
</dbReference>
<evidence type="ECO:0000313" key="6">
    <source>
        <dbReference type="Proteomes" id="UP000579945"/>
    </source>
</evidence>
<dbReference type="Pfam" id="PF07702">
    <property type="entry name" value="UTRA"/>
    <property type="match status" value="1"/>
</dbReference>
<dbReference type="CDD" id="cd07377">
    <property type="entry name" value="WHTH_GntR"/>
    <property type="match status" value="1"/>
</dbReference>
<dbReference type="PRINTS" id="PR00035">
    <property type="entry name" value="HTHGNTR"/>
</dbReference>
<keyword evidence="3" id="KW-0804">Transcription</keyword>
<proteinExistence type="predicted"/>
<keyword evidence="6" id="KW-1185">Reference proteome</keyword>
<organism evidence="5 6">
    <name type="scientific">Nonomuraea dietziae</name>
    <dbReference type="NCBI Taxonomy" id="65515"/>
    <lineage>
        <taxon>Bacteria</taxon>
        <taxon>Bacillati</taxon>
        <taxon>Actinomycetota</taxon>
        <taxon>Actinomycetes</taxon>
        <taxon>Streptosporangiales</taxon>
        <taxon>Streptosporangiaceae</taxon>
        <taxon>Nonomuraea</taxon>
    </lineage>
</organism>
<dbReference type="AlphaFoldDB" id="A0A7W5V1A3"/>
<dbReference type="PANTHER" id="PTHR44846:SF17">
    <property type="entry name" value="GNTR-FAMILY TRANSCRIPTIONAL REGULATOR"/>
    <property type="match status" value="1"/>
</dbReference>
<evidence type="ECO:0000313" key="5">
    <source>
        <dbReference type="EMBL" id="MBB3726914.1"/>
    </source>
</evidence>
<sequence length="244" mass="26709">MAKREEDTLKYERVLNALKSRIQDGTYAAGTLLPSQHQLVTEFDVSRPTVIEALRLLRQEGLIETQTGRGSFVRGKVPAITEQRSYPGQRLLDESESDSSAELLQAGIVVAPLKVATLLEIPPGTKAFLRQYVISDQGGPIELVSAWFPLDLVAGTKLSSPEPLDEGIRRHLYGRKRLRLDHAVERTLSRAATPDEATVLGIEAGAPVLNLVVTGHDSAGHARQLVDAVLPGDRHELRDVYPLS</sequence>
<dbReference type="InterPro" id="IPR000524">
    <property type="entry name" value="Tscrpt_reg_HTH_GntR"/>
</dbReference>
<keyword evidence="2" id="KW-0238">DNA-binding</keyword>
<dbReference type="Gene3D" id="3.40.1410.10">
    <property type="entry name" value="Chorismate lyase-like"/>
    <property type="match status" value="1"/>
</dbReference>
<comment type="caution">
    <text evidence="5">The sequence shown here is derived from an EMBL/GenBank/DDBJ whole genome shotgun (WGS) entry which is preliminary data.</text>
</comment>
<dbReference type="PANTHER" id="PTHR44846">
    <property type="entry name" value="MANNOSYL-D-GLYCERATE TRANSPORT/METABOLISM SYSTEM REPRESSOR MNGR-RELATED"/>
    <property type="match status" value="1"/>
</dbReference>
<evidence type="ECO:0000256" key="2">
    <source>
        <dbReference type="ARBA" id="ARBA00023125"/>
    </source>
</evidence>
<dbReference type="InterPro" id="IPR036390">
    <property type="entry name" value="WH_DNA-bd_sf"/>
</dbReference>
<gene>
    <name evidence="5" type="ORF">FHR33_002774</name>
</gene>
<dbReference type="RefSeq" id="WP_183646806.1">
    <property type="nucleotide sequence ID" value="NZ_BAAAXX010000143.1"/>
</dbReference>
<dbReference type="SMART" id="SM00345">
    <property type="entry name" value="HTH_GNTR"/>
    <property type="match status" value="1"/>
</dbReference>
<evidence type="ECO:0000256" key="3">
    <source>
        <dbReference type="ARBA" id="ARBA00023163"/>
    </source>
</evidence>
<dbReference type="Proteomes" id="UP000579945">
    <property type="component" value="Unassembled WGS sequence"/>
</dbReference>
<keyword evidence="1" id="KW-0805">Transcription regulation</keyword>
<feature type="domain" description="HTH gntR-type" evidence="4">
    <location>
        <begin position="8"/>
        <end position="76"/>
    </location>
</feature>
<dbReference type="Gene3D" id="1.10.10.10">
    <property type="entry name" value="Winged helix-like DNA-binding domain superfamily/Winged helix DNA-binding domain"/>
    <property type="match status" value="1"/>
</dbReference>